<evidence type="ECO:0000256" key="1">
    <source>
        <dbReference type="ARBA" id="ARBA00022801"/>
    </source>
</evidence>
<keyword evidence="2" id="KW-0472">Membrane</keyword>
<organism evidence="4 5">
    <name type="scientific">Pseudodesulfovibrio piezophilus (strain DSM 21447 / JCM 15486 / C1TLV30)</name>
    <name type="common">Desulfovibrio piezophilus</name>
    <dbReference type="NCBI Taxonomy" id="1322246"/>
    <lineage>
        <taxon>Bacteria</taxon>
        <taxon>Pseudomonadati</taxon>
        <taxon>Thermodesulfobacteriota</taxon>
        <taxon>Desulfovibrionia</taxon>
        <taxon>Desulfovibrionales</taxon>
        <taxon>Desulfovibrionaceae</taxon>
    </lineage>
</organism>
<dbReference type="OrthoDB" id="343514at2"/>
<dbReference type="AlphaFoldDB" id="M1WU43"/>
<feature type="domain" description="HAMP" evidence="3">
    <location>
        <begin position="398"/>
        <end position="450"/>
    </location>
</feature>
<dbReference type="SUPFAM" id="SSF158472">
    <property type="entry name" value="HAMP domain-like"/>
    <property type="match status" value="1"/>
</dbReference>
<dbReference type="SMART" id="SM00304">
    <property type="entry name" value="HAMP"/>
    <property type="match status" value="1"/>
</dbReference>
<gene>
    <name evidence="4" type="ordered locus">BN4_20155</name>
</gene>
<dbReference type="InterPro" id="IPR036457">
    <property type="entry name" value="PPM-type-like_dom_sf"/>
</dbReference>
<name>M1WU43_PSEP2</name>
<dbReference type="EMBL" id="FO203427">
    <property type="protein sequence ID" value="CCH50217.1"/>
    <property type="molecule type" value="Genomic_DNA"/>
</dbReference>
<dbReference type="PANTHER" id="PTHR43156">
    <property type="entry name" value="STAGE II SPORULATION PROTEIN E-RELATED"/>
    <property type="match status" value="1"/>
</dbReference>
<dbReference type="BioCyc" id="DPIE1322246:BN4_RS15000-MONOMER"/>
<reference evidence="4 5" key="1">
    <citation type="journal article" date="2013" name="PLoS ONE">
        <title>The first genomic and proteomic characterization of a deep-sea sulfate reducer: insights into the piezophilic lifestyle of Desulfovibrio piezophilus.</title>
        <authorList>
            <person name="Pradel N."/>
            <person name="Ji B."/>
            <person name="Gimenez G."/>
            <person name="Talla E."/>
            <person name="Lenoble P."/>
            <person name="Garel M."/>
            <person name="Tamburini C."/>
            <person name="Fourquet P."/>
            <person name="Lebrun R."/>
            <person name="Bertin P."/>
            <person name="Denis Y."/>
            <person name="Pophillat M."/>
            <person name="Barbe V."/>
            <person name="Ollivier B."/>
            <person name="Dolla A."/>
        </authorList>
    </citation>
    <scope>NUCLEOTIDE SEQUENCE [LARGE SCALE GENOMIC DNA]</scope>
    <source>
        <strain evidence="5">DSM 10523 / SB164P1</strain>
    </source>
</reference>
<dbReference type="InterPro" id="IPR001932">
    <property type="entry name" value="PPM-type_phosphatase-like_dom"/>
</dbReference>
<protein>
    <recommendedName>
        <fullName evidence="3">HAMP domain-containing protein</fullName>
    </recommendedName>
</protein>
<evidence type="ECO:0000256" key="2">
    <source>
        <dbReference type="SAM" id="Phobius"/>
    </source>
</evidence>
<keyword evidence="2" id="KW-1133">Transmembrane helix</keyword>
<dbReference type="InterPro" id="IPR003660">
    <property type="entry name" value="HAMP_dom"/>
</dbReference>
<dbReference type="Gene3D" id="6.10.340.10">
    <property type="match status" value="1"/>
</dbReference>
<dbReference type="STRING" id="1322246.BN4_20155"/>
<evidence type="ECO:0000313" key="5">
    <source>
        <dbReference type="Proteomes" id="UP000011724"/>
    </source>
</evidence>
<dbReference type="GO" id="GO:0007165">
    <property type="term" value="P:signal transduction"/>
    <property type="evidence" value="ECO:0007669"/>
    <property type="project" value="InterPro"/>
</dbReference>
<evidence type="ECO:0000259" key="3">
    <source>
        <dbReference type="PROSITE" id="PS50885"/>
    </source>
</evidence>
<dbReference type="GO" id="GO:0016791">
    <property type="term" value="F:phosphatase activity"/>
    <property type="evidence" value="ECO:0007669"/>
    <property type="project" value="TreeGrafter"/>
</dbReference>
<dbReference type="PROSITE" id="PS50885">
    <property type="entry name" value="HAMP"/>
    <property type="match status" value="1"/>
</dbReference>
<dbReference type="eggNOG" id="COG2972">
    <property type="taxonomic scope" value="Bacteria"/>
</dbReference>
<accession>M1WU43</accession>
<dbReference type="InterPro" id="IPR052016">
    <property type="entry name" value="Bact_Sigma-Reg"/>
</dbReference>
<sequence length="696" mass="76531">MRIRSKLLILLLLVSLTPLLVVRATIRRDLNQMGDTLAERSANVLVHKASTGLTRIVEDHARVLMRERQLLESTSLLLASKLEGVLSGHAHTPSDSSFALTEEQVAMMAKGYYFEHMQGRIQSLHVDLDHVSVRNGDGREAMLHGLAALMSRVKSNYPNLILWIEMRLADGTSVVYPALEGRGMMRPRVSRMSMPQALLPALTWSSPQPDSRTRRMAFRVTSPIRSAKGILEGNLTIVVPVDSMLHDSPHVSMFSTNAQSFLVRPTIDTELGLNRIQIIAQQASRNSGRGHWQMPSSKAWLVCPNADTLKIITTSLKMQRPGVVDMQYQGSNSLWAYAPLDESGLALMLIVPKEDVVREAEVARQFIGDQVAHHDTSMGIVVLVVAGLALIFALVLSRLFTRNIRELADAVRSVAKGNFSVRAPIRSKDEVGQLSHAFNKMVPALKERVSMKNSLEMAQEVQQSLLPSVDPELPWVDVAAASMYCDETGGDYYGFVERRTGSQRSLVVAVGDVSGHGVQAALMMASARAYLRGELLGGASLVSAMETVNRRVFEDVDGSGRFMTLFLMELFEDGAVQWVRAGHDPALVYDVETGVFEELAGSGLPLGVIEDAAFEVCSRVDFNTGQIVLIGTDGIWEMRSKVGEMFGKERLKRIIRDNASGTSGQLNTALEQALTEFRGECVPVDDITVATLKLLR</sequence>
<dbReference type="PATRIC" id="fig|879567.3.peg.3216"/>
<dbReference type="SUPFAM" id="SSF81606">
    <property type="entry name" value="PP2C-like"/>
    <property type="match status" value="1"/>
</dbReference>
<dbReference type="CDD" id="cd06225">
    <property type="entry name" value="HAMP"/>
    <property type="match status" value="1"/>
</dbReference>
<dbReference type="Proteomes" id="UP000011724">
    <property type="component" value="Chromosome"/>
</dbReference>
<dbReference type="KEGG" id="dpi:BN4_20155"/>
<evidence type="ECO:0000313" key="4">
    <source>
        <dbReference type="EMBL" id="CCH50217.1"/>
    </source>
</evidence>
<dbReference type="GO" id="GO:0016020">
    <property type="term" value="C:membrane"/>
    <property type="evidence" value="ECO:0007669"/>
    <property type="project" value="InterPro"/>
</dbReference>
<keyword evidence="1" id="KW-0378">Hydrolase</keyword>
<proteinExistence type="predicted"/>
<dbReference type="SMART" id="SM00331">
    <property type="entry name" value="PP2C_SIG"/>
    <property type="match status" value="1"/>
</dbReference>
<dbReference type="RefSeq" id="WP_015416259.1">
    <property type="nucleotide sequence ID" value="NC_020409.1"/>
</dbReference>
<reference evidence="5" key="2">
    <citation type="journal article" date="2013" name="Stand. Genomic Sci.">
        <title>Complete genome sequence of Desulfocapsa sulfexigens, a marine deltaproteobacterium specialized in disproportionating inorganic sulfur compounds.</title>
        <authorList>
            <person name="Finster K.W."/>
            <person name="Kjeldsen K.U."/>
            <person name="Kube M."/>
            <person name="Reinhardt R."/>
            <person name="Mussmann M."/>
            <person name="Amann R."/>
            <person name="Schreiber L."/>
        </authorList>
    </citation>
    <scope>NUCLEOTIDE SEQUENCE [LARGE SCALE GENOMIC DNA]</scope>
    <source>
        <strain evidence="5">DSM 10523 / SB164P1</strain>
    </source>
</reference>
<keyword evidence="5" id="KW-1185">Reference proteome</keyword>
<dbReference type="HOGENOM" id="CLU_020306_1_0_7"/>
<dbReference type="Pfam" id="PF07228">
    <property type="entry name" value="SpoIIE"/>
    <property type="match status" value="1"/>
</dbReference>
<keyword evidence="2" id="KW-0812">Transmembrane</keyword>
<dbReference type="Pfam" id="PF00672">
    <property type="entry name" value="HAMP"/>
    <property type="match status" value="1"/>
</dbReference>
<dbReference type="Gene3D" id="3.60.40.10">
    <property type="entry name" value="PPM-type phosphatase domain"/>
    <property type="match status" value="1"/>
</dbReference>
<feature type="transmembrane region" description="Helical" evidence="2">
    <location>
        <begin position="378"/>
        <end position="396"/>
    </location>
</feature>
<dbReference type="eggNOG" id="COG2208">
    <property type="taxonomic scope" value="Bacteria"/>
</dbReference>
<dbReference type="PANTHER" id="PTHR43156:SF2">
    <property type="entry name" value="STAGE II SPORULATION PROTEIN E"/>
    <property type="match status" value="1"/>
</dbReference>